<evidence type="ECO:0000313" key="4">
    <source>
        <dbReference type="Proteomes" id="UP000001072"/>
    </source>
</evidence>
<evidence type="ECO:0000256" key="2">
    <source>
        <dbReference type="SAM" id="MobiDB-lite"/>
    </source>
</evidence>
<dbReference type="AlphaFoldDB" id="F4R731"/>
<name>F4R731_MELLP</name>
<dbReference type="HOGENOM" id="CLU_027439_1_0_1"/>
<feature type="region of interest" description="Disordered" evidence="2">
    <location>
        <begin position="482"/>
        <end position="510"/>
    </location>
</feature>
<dbReference type="Proteomes" id="UP000001072">
    <property type="component" value="Unassembled WGS sequence"/>
</dbReference>
<organism evidence="4">
    <name type="scientific">Melampsora larici-populina (strain 98AG31 / pathotype 3-4-7)</name>
    <name type="common">Poplar leaf rust fungus</name>
    <dbReference type="NCBI Taxonomy" id="747676"/>
    <lineage>
        <taxon>Eukaryota</taxon>
        <taxon>Fungi</taxon>
        <taxon>Dikarya</taxon>
        <taxon>Basidiomycota</taxon>
        <taxon>Pucciniomycotina</taxon>
        <taxon>Pucciniomycetes</taxon>
        <taxon>Pucciniales</taxon>
        <taxon>Melampsoraceae</taxon>
        <taxon>Melampsora</taxon>
    </lineage>
</organism>
<sequence>MPSNPYKTSVNQSKSVKRWARTIRNNDALGILSKFEMKRVNDKLRLMVLCYISQSLVQRHLRVLMCRESDTSLIPPSLSKVEKEGLMDRFHVGAELPQTSSIPLISVTDFVRTGVHIAARDFSEVELELMRWGVRRFSFDWEAEWDNRANALSREIFWNSFHRAIRYGSYQFTISSDILTREIILPVVERQFKRLALIYQDQCRNTEVVDYHYVIAEKKKLCKEYREYLVKCGASPPLASIFQPRNYPMFGDVVEATVIVGTHQVKELHFAIPQWWSQKAASYIECIEERVHFQATSREAVPGNTRPPHKFIVMSSTNFGFIPRHLPADLYSKKFKASLLPCEIAELKMKPSVLPEIENMSSIFTAFATEFDYHPLDGVVDDRYSSDDEESSDDISDSSSEIALDALAADAPEINHIEPCVQTQIVNLQADLQKSIAVFSDFQKELQDHMPARLEELEQAKNDINNINNKLQTFEGMLGSGEGARLSADTDQDSVPLPAASDIFPPSKDV</sequence>
<keyword evidence="1" id="KW-0175">Coiled coil</keyword>
<keyword evidence="4" id="KW-1185">Reference proteome</keyword>
<proteinExistence type="predicted"/>
<evidence type="ECO:0000256" key="1">
    <source>
        <dbReference type="SAM" id="Coils"/>
    </source>
</evidence>
<protein>
    <submittedName>
        <fullName evidence="3">Uncharacterized protein</fullName>
    </submittedName>
</protein>
<dbReference type="GeneID" id="18929412"/>
<evidence type="ECO:0000313" key="3">
    <source>
        <dbReference type="EMBL" id="EGG11508.1"/>
    </source>
</evidence>
<dbReference type="RefSeq" id="XP_007405143.1">
    <property type="nucleotide sequence ID" value="XM_007405081.1"/>
</dbReference>
<gene>
    <name evidence="3" type="ORF">MELLADRAFT_59731</name>
</gene>
<dbReference type="InParanoid" id="F4R731"/>
<reference evidence="4" key="1">
    <citation type="journal article" date="2011" name="Proc. Natl. Acad. Sci. U.S.A.">
        <title>Obligate biotrophy features unraveled by the genomic analysis of rust fungi.</title>
        <authorList>
            <person name="Duplessis S."/>
            <person name="Cuomo C.A."/>
            <person name="Lin Y.-C."/>
            <person name="Aerts A."/>
            <person name="Tisserant E."/>
            <person name="Veneault-Fourrey C."/>
            <person name="Joly D.L."/>
            <person name="Hacquard S."/>
            <person name="Amselem J."/>
            <person name="Cantarel B.L."/>
            <person name="Chiu R."/>
            <person name="Coutinho P.M."/>
            <person name="Feau N."/>
            <person name="Field M."/>
            <person name="Frey P."/>
            <person name="Gelhaye E."/>
            <person name="Goldberg J."/>
            <person name="Grabherr M.G."/>
            <person name="Kodira C.D."/>
            <person name="Kohler A."/>
            <person name="Kuees U."/>
            <person name="Lindquist E.A."/>
            <person name="Lucas S.M."/>
            <person name="Mago R."/>
            <person name="Mauceli E."/>
            <person name="Morin E."/>
            <person name="Murat C."/>
            <person name="Pangilinan J.L."/>
            <person name="Park R."/>
            <person name="Pearson M."/>
            <person name="Quesneville H."/>
            <person name="Rouhier N."/>
            <person name="Sakthikumar S."/>
            <person name="Salamov A.A."/>
            <person name="Schmutz J."/>
            <person name="Selles B."/>
            <person name="Shapiro H."/>
            <person name="Tanguay P."/>
            <person name="Tuskan G.A."/>
            <person name="Henrissat B."/>
            <person name="Van de Peer Y."/>
            <person name="Rouze P."/>
            <person name="Ellis J.G."/>
            <person name="Dodds P.N."/>
            <person name="Schein J.E."/>
            <person name="Zhong S."/>
            <person name="Hamelin R.C."/>
            <person name="Grigoriev I.V."/>
            <person name="Szabo L.J."/>
            <person name="Martin F."/>
        </authorList>
    </citation>
    <scope>NUCLEOTIDE SEQUENCE [LARGE SCALE GENOMIC DNA]</scope>
    <source>
        <strain evidence="4">98AG31 / pathotype 3-4-7</strain>
    </source>
</reference>
<dbReference type="EMBL" id="GL883092">
    <property type="protein sequence ID" value="EGG11508.1"/>
    <property type="molecule type" value="Genomic_DNA"/>
</dbReference>
<dbReference type="KEGG" id="mlr:MELLADRAFT_59731"/>
<feature type="coiled-coil region" evidence="1">
    <location>
        <begin position="450"/>
        <end position="477"/>
    </location>
</feature>
<dbReference type="VEuPathDB" id="FungiDB:MELLADRAFT_59731"/>
<accession>F4R731</accession>